<reference evidence="1" key="1">
    <citation type="journal article" date="2023" name="G3 (Bethesda)">
        <title>A reference genome for the long-term kleptoplast-retaining sea slug Elysia crispata morphotype clarki.</title>
        <authorList>
            <person name="Eastman K.E."/>
            <person name="Pendleton A.L."/>
            <person name="Shaikh M.A."/>
            <person name="Suttiyut T."/>
            <person name="Ogas R."/>
            <person name="Tomko P."/>
            <person name="Gavelis G."/>
            <person name="Widhalm J.R."/>
            <person name="Wisecaver J.H."/>
        </authorList>
    </citation>
    <scope>NUCLEOTIDE SEQUENCE</scope>
    <source>
        <strain evidence="1">ECLA1</strain>
    </source>
</reference>
<name>A0AAE1DMX6_9GAST</name>
<gene>
    <name evidence="1" type="ORF">RRG08_047602</name>
</gene>
<dbReference type="AlphaFoldDB" id="A0AAE1DMX6"/>
<evidence type="ECO:0000313" key="1">
    <source>
        <dbReference type="EMBL" id="KAK3776671.1"/>
    </source>
</evidence>
<accession>A0AAE1DMX6</accession>
<organism evidence="1 2">
    <name type="scientific">Elysia crispata</name>
    <name type="common">lettuce slug</name>
    <dbReference type="NCBI Taxonomy" id="231223"/>
    <lineage>
        <taxon>Eukaryota</taxon>
        <taxon>Metazoa</taxon>
        <taxon>Spiralia</taxon>
        <taxon>Lophotrochozoa</taxon>
        <taxon>Mollusca</taxon>
        <taxon>Gastropoda</taxon>
        <taxon>Heterobranchia</taxon>
        <taxon>Euthyneura</taxon>
        <taxon>Panpulmonata</taxon>
        <taxon>Sacoglossa</taxon>
        <taxon>Placobranchoidea</taxon>
        <taxon>Plakobranchidae</taxon>
        <taxon>Elysia</taxon>
    </lineage>
</organism>
<keyword evidence="2" id="KW-1185">Reference proteome</keyword>
<protein>
    <submittedName>
        <fullName evidence="1">Uncharacterized protein</fullName>
    </submittedName>
</protein>
<comment type="caution">
    <text evidence="1">The sequence shown here is derived from an EMBL/GenBank/DDBJ whole genome shotgun (WGS) entry which is preliminary data.</text>
</comment>
<dbReference type="EMBL" id="JAWDGP010003190">
    <property type="protein sequence ID" value="KAK3776671.1"/>
    <property type="molecule type" value="Genomic_DNA"/>
</dbReference>
<proteinExistence type="predicted"/>
<evidence type="ECO:0000313" key="2">
    <source>
        <dbReference type="Proteomes" id="UP001283361"/>
    </source>
</evidence>
<dbReference type="Proteomes" id="UP001283361">
    <property type="component" value="Unassembled WGS sequence"/>
</dbReference>
<sequence length="89" mass="10316">MQNSSLLGHMHNPGRKTLTFFLFLTDTESACKVYPRARCRFYRQKDGGNSVEITNPVYNHTETGRPRKPHAFFKSVYLDDKTATRAMEM</sequence>